<dbReference type="OrthoDB" id="10518905at2759"/>
<protein>
    <submittedName>
        <fullName evidence="2">Uncharacterized protein</fullName>
    </submittedName>
</protein>
<feature type="region of interest" description="Disordered" evidence="1">
    <location>
        <begin position="91"/>
        <end position="111"/>
    </location>
</feature>
<dbReference type="AlphaFoldDB" id="A0A2P5YGX4"/>
<gene>
    <name evidence="2" type="ORF">GOBAR_AA05748</name>
</gene>
<sequence>MPRWISLSYSQVCFNISVSPIKYEDVHSLHNVWRYCLMGKSPNSWDETDINIIADNRLKGLNRVMKRGLMAGYILLAKFCLFRKSDAERGGKRMTEGSESGARRGDARETNGATISDDVEEVIISSTSTSPFLVSVSTTTLISLASTLPIPTLSSCGALNVDPFRSVSHCGGGTSLSSSFFKQWYVLTMFILVLTCTRVLQVFEADQYKQLVGEAVKRETRLKQEVTCLEGESDGLKEDKLELQAKVKELECSDNKHATELASLKKEHESGHCD</sequence>
<organism evidence="2 3">
    <name type="scientific">Gossypium barbadense</name>
    <name type="common">Sea Island cotton</name>
    <name type="synonym">Hibiscus barbadensis</name>
    <dbReference type="NCBI Taxonomy" id="3634"/>
    <lineage>
        <taxon>Eukaryota</taxon>
        <taxon>Viridiplantae</taxon>
        <taxon>Streptophyta</taxon>
        <taxon>Embryophyta</taxon>
        <taxon>Tracheophyta</taxon>
        <taxon>Spermatophyta</taxon>
        <taxon>Magnoliopsida</taxon>
        <taxon>eudicotyledons</taxon>
        <taxon>Gunneridae</taxon>
        <taxon>Pentapetalae</taxon>
        <taxon>rosids</taxon>
        <taxon>malvids</taxon>
        <taxon>Malvales</taxon>
        <taxon>Malvaceae</taxon>
        <taxon>Malvoideae</taxon>
        <taxon>Gossypium</taxon>
    </lineage>
</organism>
<accession>A0A2P5YGX4</accession>
<evidence type="ECO:0000313" key="2">
    <source>
        <dbReference type="EMBL" id="PPS14843.1"/>
    </source>
</evidence>
<dbReference type="Proteomes" id="UP000239757">
    <property type="component" value="Unassembled WGS sequence"/>
</dbReference>
<name>A0A2P5YGX4_GOSBA</name>
<dbReference type="EMBL" id="KZ663220">
    <property type="protein sequence ID" value="PPS14843.1"/>
    <property type="molecule type" value="Genomic_DNA"/>
</dbReference>
<feature type="compositionally biased region" description="Basic and acidic residues" evidence="1">
    <location>
        <begin position="91"/>
        <end position="109"/>
    </location>
</feature>
<evidence type="ECO:0000313" key="3">
    <source>
        <dbReference type="Proteomes" id="UP000239757"/>
    </source>
</evidence>
<proteinExistence type="predicted"/>
<reference evidence="2 3" key="1">
    <citation type="submission" date="2015-01" db="EMBL/GenBank/DDBJ databases">
        <title>Genome of allotetraploid Gossypium barbadense reveals genomic plasticity and fiber elongation in cotton evolution.</title>
        <authorList>
            <person name="Chen X."/>
            <person name="Liu X."/>
            <person name="Zhao B."/>
            <person name="Zheng H."/>
            <person name="Hu Y."/>
            <person name="Lu G."/>
            <person name="Yang C."/>
            <person name="Chen J."/>
            <person name="Shan C."/>
            <person name="Zhang L."/>
            <person name="Zhou Y."/>
            <person name="Wang L."/>
            <person name="Guo W."/>
            <person name="Bai Y."/>
            <person name="Ruan J."/>
            <person name="Shangguan X."/>
            <person name="Mao Y."/>
            <person name="Jiang J."/>
            <person name="Zhu Y."/>
            <person name="Lei J."/>
            <person name="Kang H."/>
            <person name="Chen S."/>
            <person name="He X."/>
            <person name="Wang R."/>
            <person name="Wang Y."/>
            <person name="Chen J."/>
            <person name="Wang L."/>
            <person name="Yu S."/>
            <person name="Wang B."/>
            <person name="Wei J."/>
            <person name="Song S."/>
            <person name="Lu X."/>
            <person name="Gao Z."/>
            <person name="Gu W."/>
            <person name="Deng X."/>
            <person name="Ma D."/>
            <person name="Wang S."/>
            <person name="Liang W."/>
            <person name="Fang L."/>
            <person name="Cai C."/>
            <person name="Zhu X."/>
            <person name="Zhou B."/>
            <person name="Zhang Y."/>
            <person name="Chen Z."/>
            <person name="Xu S."/>
            <person name="Zhu R."/>
            <person name="Wang S."/>
            <person name="Zhang T."/>
            <person name="Zhao G."/>
        </authorList>
    </citation>
    <scope>NUCLEOTIDE SEQUENCE [LARGE SCALE GENOMIC DNA]</scope>
    <source>
        <strain evidence="3">cv. Xinhai21</strain>
        <tissue evidence="2">Leaf</tissue>
    </source>
</reference>
<evidence type="ECO:0000256" key="1">
    <source>
        <dbReference type="SAM" id="MobiDB-lite"/>
    </source>
</evidence>